<evidence type="ECO:0000256" key="5">
    <source>
        <dbReference type="ARBA" id="ARBA00022692"/>
    </source>
</evidence>
<dbReference type="InterPro" id="IPR018461">
    <property type="entry name" value="Na/H_Antiport_NhaC-like_C"/>
</dbReference>
<feature type="transmembrane region" description="Helical" evidence="9">
    <location>
        <begin position="190"/>
        <end position="210"/>
    </location>
</feature>
<evidence type="ECO:0000256" key="6">
    <source>
        <dbReference type="ARBA" id="ARBA00022989"/>
    </source>
</evidence>
<feature type="non-terminal residue" evidence="11">
    <location>
        <position position="432"/>
    </location>
</feature>
<evidence type="ECO:0000256" key="8">
    <source>
        <dbReference type="ARBA" id="ARBA00038435"/>
    </source>
</evidence>
<gene>
    <name evidence="11" type="ORF">EKO23_24570</name>
</gene>
<feature type="transmembrane region" description="Helical" evidence="9">
    <location>
        <begin position="230"/>
        <end position="249"/>
    </location>
</feature>
<keyword evidence="2" id="KW-0813">Transport</keyword>
<dbReference type="PANTHER" id="PTHR33451">
    <property type="entry name" value="MALATE-2H(+)/NA(+)-LACTATE ANTIPORTER"/>
    <property type="match status" value="1"/>
</dbReference>
<dbReference type="OrthoDB" id="9762978at2"/>
<dbReference type="GO" id="GO:0005886">
    <property type="term" value="C:plasma membrane"/>
    <property type="evidence" value="ECO:0007669"/>
    <property type="project" value="UniProtKB-SubCell"/>
</dbReference>
<evidence type="ECO:0000313" key="12">
    <source>
        <dbReference type="Proteomes" id="UP000295198"/>
    </source>
</evidence>
<evidence type="ECO:0000313" key="11">
    <source>
        <dbReference type="EMBL" id="RYP80557.1"/>
    </source>
</evidence>
<comment type="similarity">
    <text evidence="8">Belongs to the NhaC Na(+)/H(+) (TC 2.A.35) antiporter family.</text>
</comment>
<name>A0A4Q4YZC1_9ACTN</name>
<evidence type="ECO:0000256" key="2">
    <source>
        <dbReference type="ARBA" id="ARBA00022448"/>
    </source>
</evidence>
<evidence type="ECO:0000256" key="4">
    <source>
        <dbReference type="ARBA" id="ARBA00022475"/>
    </source>
</evidence>
<feature type="transmembrane region" description="Helical" evidence="9">
    <location>
        <begin position="59"/>
        <end position="84"/>
    </location>
</feature>
<keyword evidence="12" id="KW-1185">Reference proteome</keyword>
<feature type="transmembrane region" description="Helical" evidence="9">
    <location>
        <begin position="5"/>
        <end position="24"/>
    </location>
</feature>
<feature type="domain" description="Na+/H+ antiporter NhaC-like C-terminal" evidence="10">
    <location>
        <begin position="156"/>
        <end position="431"/>
    </location>
</feature>
<keyword evidence="6 9" id="KW-1133">Transmembrane helix</keyword>
<evidence type="ECO:0000256" key="3">
    <source>
        <dbReference type="ARBA" id="ARBA00022449"/>
    </source>
</evidence>
<keyword evidence="4" id="KW-1003">Cell membrane</keyword>
<dbReference type="Proteomes" id="UP000295198">
    <property type="component" value="Unassembled WGS sequence"/>
</dbReference>
<reference evidence="11 12" key="1">
    <citation type="submission" date="2019-01" db="EMBL/GenBank/DDBJ databases">
        <title>Nocardioides guangzhouensis sp. nov., an actinobacterium isolated from soil.</title>
        <authorList>
            <person name="Fu Y."/>
            <person name="Cai Y."/>
            <person name="Lin Z."/>
            <person name="Chen P."/>
        </authorList>
    </citation>
    <scope>NUCLEOTIDE SEQUENCE [LARGE SCALE GENOMIC DNA]</scope>
    <source>
        <strain evidence="11 12">130</strain>
    </source>
</reference>
<accession>A0A4Q4YZC1</accession>
<keyword evidence="7 9" id="KW-0472">Membrane</keyword>
<comment type="caution">
    <text evidence="11">The sequence shown here is derived from an EMBL/GenBank/DDBJ whole genome shotgun (WGS) entry which is preliminary data.</text>
</comment>
<feature type="transmembrane region" description="Helical" evidence="9">
    <location>
        <begin position="325"/>
        <end position="342"/>
    </location>
</feature>
<dbReference type="AlphaFoldDB" id="A0A4Q4YZC1"/>
<comment type="subcellular location">
    <subcellularLocation>
        <location evidence="1">Cell membrane</location>
        <topology evidence="1">Multi-pass membrane protein</topology>
    </subcellularLocation>
</comment>
<feature type="transmembrane region" description="Helical" evidence="9">
    <location>
        <begin position="133"/>
        <end position="159"/>
    </location>
</feature>
<organism evidence="11 12">
    <name type="scientific">Nocardioides guangzhouensis</name>
    <dbReference type="NCBI Taxonomy" id="2497878"/>
    <lineage>
        <taxon>Bacteria</taxon>
        <taxon>Bacillati</taxon>
        <taxon>Actinomycetota</taxon>
        <taxon>Actinomycetes</taxon>
        <taxon>Propionibacteriales</taxon>
        <taxon>Nocardioidaceae</taxon>
        <taxon>Nocardioides</taxon>
    </lineage>
</organism>
<evidence type="ECO:0000256" key="1">
    <source>
        <dbReference type="ARBA" id="ARBA00004651"/>
    </source>
</evidence>
<dbReference type="Pfam" id="PF03553">
    <property type="entry name" value="Na_H_antiporter"/>
    <property type="match status" value="1"/>
</dbReference>
<dbReference type="GO" id="GO:0015297">
    <property type="term" value="F:antiporter activity"/>
    <property type="evidence" value="ECO:0007669"/>
    <property type="project" value="UniProtKB-KW"/>
</dbReference>
<feature type="transmembrane region" description="Helical" evidence="9">
    <location>
        <begin position="104"/>
        <end position="121"/>
    </location>
</feature>
<proteinExistence type="inferred from homology"/>
<protein>
    <submittedName>
        <fullName evidence="11">Na+/H+ antiporter NhaC</fullName>
    </submittedName>
</protein>
<feature type="transmembrane region" description="Helical" evidence="9">
    <location>
        <begin position="286"/>
        <end position="305"/>
    </location>
</feature>
<evidence type="ECO:0000256" key="9">
    <source>
        <dbReference type="SAM" id="Phobius"/>
    </source>
</evidence>
<feature type="transmembrane region" description="Helical" evidence="9">
    <location>
        <begin position="255"/>
        <end position="274"/>
    </location>
</feature>
<keyword evidence="3" id="KW-0050">Antiport</keyword>
<evidence type="ECO:0000256" key="7">
    <source>
        <dbReference type="ARBA" id="ARBA00023136"/>
    </source>
</evidence>
<evidence type="ECO:0000259" key="10">
    <source>
        <dbReference type="Pfam" id="PF03553"/>
    </source>
</evidence>
<feature type="transmembrane region" description="Helical" evidence="9">
    <location>
        <begin position="30"/>
        <end position="47"/>
    </location>
</feature>
<sequence length="432" mass="44715">MLDALLPIVVLIALLALTIIVFGIDATNGPLQVALLLSAAFASLMAFKNGYTVAGVAEAAVGGVTSAVGAIFILLAVGALIGTWNMAGTIPTIVDYGIQIVSPTWFYVTAAVVCALVGMVTGSSWTTAGTLGVAFVGMASVMGLSEATAAGAVICGAYFGDKMTPLSETTILVPRLVGGGLTVGEHVRNMFWTAGPALGISLVIFFFLGLNADPDAAISTDAAREALAQAFNISFLNLLPLLLLVLFAVLKFPPFLSILGSALFAGILALFTQWDAVKAFVDNPDYGPFLTGVHAVFAAMATGFVSDSGVEPIDDLFSRGGMASLLTTIWLVLGALSFAAVMEHAGFLQRLLEPIVSRARSRGSLILAVNSSGIGLNVIAGDQYVADVLPARMFRGEFARRGLAPQVLSRAVEDSGTVTSVLVPWNTCGAYI</sequence>
<dbReference type="EMBL" id="SDKM01000100">
    <property type="protein sequence ID" value="RYP80557.1"/>
    <property type="molecule type" value="Genomic_DNA"/>
</dbReference>
<dbReference type="InterPro" id="IPR052180">
    <property type="entry name" value="NhaC_Na-H+_Antiporter"/>
</dbReference>
<keyword evidence="5 9" id="KW-0812">Transmembrane</keyword>
<dbReference type="PANTHER" id="PTHR33451:SF3">
    <property type="entry name" value="MALATE-2H(+)_NA(+)-LACTATE ANTIPORTER"/>
    <property type="match status" value="1"/>
</dbReference>